<evidence type="ECO:0000313" key="6">
    <source>
        <dbReference type="EMBL" id="MWA04815.1"/>
    </source>
</evidence>
<evidence type="ECO:0000256" key="3">
    <source>
        <dbReference type="ARBA" id="ARBA00023163"/>
    </source>
</evidence>
<dbReference type="SUPFAM" id="SSF46785">
    <property type="entry name" value="Winged helix' DNA-binding domain"/>
    <property type="match status" value="1"/>
</dbReference>
<dbReference type="PROSITE" id="PS50949">
    <property type="entry name" value="HTH_GNTR"/>
    <property type="match status" value="1"/>
</dbReference>
<dbReference type="InterPro" id="IPR011711">
    <property type="entry name" value="GntR_C"/>
</dbReference>
<dbReference type="Gene3D" id="1.10.10.10">
    <property type="entry name" value="Winged helix-like DNA-binding domain superfamily/Winged helix DNA-binding domain"/>
    <property type="match status" value="1"/>
</dbReference>
<evidence type="ECO:0000259" key="5">
    <source>
        <dbReference type="PROSITE" id="PS50949"/>
    </source>
</evidence>
<dbReference type="Gene3D" id="1.20.120.530">
    <property type="entry name" value="GntR ligand-binding domain-like"/>
    <property type="match status" value="1"/>
</dbReference>
<keyword evidence="3" id="KW-0804">Transcription</keyword>
<evidence type="ECO:0000256" key="2">
    <source>
        <dbReference type="ARBA" id="ARBA00023125"/>
    </source>
</evidence>
<feature type="region of interest" description="Disordered" evidence="4">
    <location>
        <begin position="1"/>
        <end position="94"/>
    </location>
</feature>
<reference evidence="6" key="1">
    <citation type="submission" date="2019-12" db="EMBL/GenBank/DDBJ databases">
        <title>Actinomadura physcomitrii sp. nov., a novel actinomycete isolated from moss [Physcomitrium sphaericum (Ludw) Fuernr].</title>
        <authorList>
            <person name="Zhuang X."/>
        </authorList>
    </citation>
    <scope>NUCLEOTIDE SEQUENCE [LARGE SCALE GENOMIC DNA]</scope>
    <source>
        <strain evidence="6">LD22</strain>
    </source>
</reference>
<feature type="domain" description="HTH gntR-type" evidence="5">
    <location>
        <begin position="101"/>
        <end position="169"/>
    </location>
</feature>
<name>A0A6I4MJR9_9ACTN</name>
<dbReference type="Pfam" id="PF00392">
    <property type="entry name" value="GntR"/>
    <property type="match status" value="1"/>
</dbReference>
<dbReference type="SMART" id="SM00345">
    <property type="entry name" value="HTH_GNTR"/>
    <property type="match status" value="1"/>
</dbReference>
<dbReference type="AlphaFoldDB" id="A0A6I4MJR9"/>
<dbReference type="Pfam" id="PF07729">
    <property type="entry name" value="FCD"/>
    <property type="match status" value="1"/>
</dbReference>
<dbReference type="InterPro" id="IPR036390">
    <property type="entry name" value="WH_DNA-bd_sf"/>
</dbReference>
<accession>A0A6I4MJR9</accession>
<dbReference type="PANTHER" id="PTHR43537">
    <property type="entry name" value="TRANSCRIPTIONAL REGULATOR, GNTR FAMILY"/>
    <property type="match status" value="1"/>
</dbReference>
<proteinExistence type="predicted"/>
<comment type="caution">
    <text evidence="6">The sequence shown here is derived from an EMBL/GenBank/DDBJ whole genome shotgun (WGS) entry which is preliminary data.</text>
</comment>
<feature type="compositionally biased region" description="Polar residues" evidence="4">
    <location>
        <begin position="26"/>
        <end position="37"/>
    </location>
</feature>
<feature type="compositionally biased region" description="Basic and acidic residues" evidence="4">
    <location>
        <begin position="51"/>
        <end position="63"/>
    </location>
</feature>
<evidence type="ECO:0000256" key="4">
    <source>
        <dbReference type="SAM" id="MobiDB-lite"/>
    </source>
</evidence>
<protein>
    <submittedName>
        <fullName evidence="6">FCD domain-containing protein</fullName>
    </submittedName>
</protein>
<dbReference type="InterPro" id="IPR008920">
    <property type="entry name" value="TF_FadR/GntR_C"/>
</dbReference>
<dbReference type="InterPro" id="IPR036388">
    <property type="entry name" value="WH-like_DNA-bd_sf"/>
</dbReference>
<dbReference type="Proteomes" id="UP000462055">
    <property type="component" value="Unassembled WGS sequence"/>
</dbReference>
<gene>
    <name evidence="6" type="ORF">F8568_031490</name>
</gene>
<dbReference type="PANTHER" id="PTHR43537:SF5">
    <property type="entry name" value="UXU OPERON TRANSCRIPTIONAL REGULATOR"/>
    <property type="match status" value="1"/>
</dbReference>
<dbReference type="GO" id="GO:0003677">
    <property type="term" value="F:DNA binding"/>
    <property type="evidence" value="ECO:0007669"/>
    <property type="project" value="UniProtKB-KW"/>
</dbReference>
<keyword evidence="1" id="KW-0805">Transcription regulation</keyword>
<dbReference type="InterPro" id="IPR000524">
    <property type="entry name" value="Tscrpt_reg_HTH_GntR"/>
</dbReference>
<dbReference type="CDD" id="cd07377">
    <property type="entry name" value="WHTH_GntR"/>
    <property type="match status" value="1"/>
</dbReference>
<dbReference type="GO" id="GO:0003700">
    <property type="term" value="F:DNA-binding transcription factor activity"/>
    <property type="evidence" value="ECO:0007669"/>
    <property type="project" value="InterPro"/>
</dbReference>
<sequence>MPPSTRPAPRRIRDSAPRPTTPCRKPSSTNPTSGSCQSSRRRTASRWRTVSTEHSRSCWESSRKTSGSTTDTRLADMSSTRRDGPCGDLAAENTVDSQSATRLVDQIVARLQEMIFSGEIPPGSPLRQIEVAQRLGVSRTPLREALRILANMGLLTTGTYKRTLEVAVLSHHDLTDASDVRTRLDPIAARSAARHGLDPSVVDALKTHLETMTADDAGSDPRAYIEAHVAFHTLITEHCGSPLLVRMAPLLKLGGYLIRRGFETASARQPDISQNSRAEALREFDIIRHHHRDLFEAIINQDPDKAEVVAEHHSLISRRRGQAMPFVLMSEHDLETQAWDAEEH</sequence>
<dbReference type="EMBL" id="WBMS02000031">
    <property type="protein sequence ID" value="MWA04815.1"/>
    <property type="molecule type" value="Genomic_DNA"/>
</dbReference>
<keyword evidence="2" id="KW-0238">DNA-binding</keyword>
<organism evidence="6 7">
    <name type="scientific">Actinomadura physcomitrii</name>
    <dbReference type="NCBI Taxonomy" id="2650748"/>
    <lineage>
        <taxon>Bacteria</taxon>
        <taxon>Bacillati</taxon>
        <taxon>Actinomycetota</taxon>
        <taxon>Actinomycetes</taxon>
        <taxon>Streptosporangiales</taxon>
        <taxon>Thermomonosporaceae</taxon>
        <taxon>Actinomadura</taxon>
    </lineage>
</organism>
<dbReference type="SMART" id="SM00895">
    <property type="entry name" value="FCD"/>
    <property type="match status" value="1"/>
</dbReference>
<evidence type="ECO:0000313" key="7">
    <source>
        <dbReference type="Proteomes" id="UP000462055"/>
    </source>
</evidence>
<keyword evidence="7" id="KW-1185">Reference proteome</keyword>
<evidence type="ECO:0000256" key="1">
    <source>
        <dbReference type="ARBA" id="ARBA00023015"/>
    </source>
</evidence>
<dbReference type="SUPFAM" id="SSF48008">
    <property type="entry name" value="GntR ligand-binding domain-like"/>
    <property type="match status" value="1"/>
</dbReference>